<evidence type="ECO:0000313" key="2">
    <source>
        <dbReference type="Proteomes" id="UP000297540"/>
    </source>
</evidence>
<reference evidence="1 2" key="1">
    <citation type="journal article" date="2017" name="Int. J. Syst. Evol. Microbiol.">
        <title>Mucilaginibacterpsychrotolerans sp. nov., isolated from peatlands.</title>
        <authorList>
            <person name="Deng Y."/>
            <person name="Shen L."/>
            <person name="Xu B."/>
            <person name="Liu Y."/>
            <person name="Gu Z."/>
            <person name="Liu H."/>
            <person name="Zhou Y."/>
        </authorList>
    </citation>
    <scope>NUCLEOTIDE SEQUENCE [LARGE SCALE GENOMIC DNA]</scope>
    <source>
        <strain evidence="1 2">NH7-4</strain>
    </source>
</reference>
<name>A0A4Y8SIG1_9SPHI</name>
<comment type="caution">
    <text evidence="1">The sequence shown here is derived from an EMBL/GenBank/DDBJ whole genome shotgun (WGS) entry which is preliminary data.</text>
</comment>
<organism evidence="1 2">
    <name type="scientific">Mucilaginibacter psychrotolerans</name>
    <dbReference type="NCBI Taxonomy" id="1524096"/>
    <lineage>
        <taxon>Bacteria</taxon>
        <taxon>Pseudomonadati</taxon>
        <taxon>Bacteroidota</taxon>
        <taxon>Sphingobacteriia</taxon>
        <taxon>Sphingobacteriales</taxon>
        <taxon>Sphingobacteriaceae</taxon>
        <taxon>Mucilaginibacter</taxon>
    </lineage>
</organism>
<evidence type="ECO:0000313" key="1">
    <source>
        <dbReference type="EMBL" id="TFF38863.1"/>
    </source>
</evidence>
<dbReference type="EMBL" id="SOZE01000005">
    <property type="protein sequence ID" value="TFF38863.1"/>
    <property type="molecule type" value="Genomic_DNA"/>
</dbReference>
<dbReference type="AlphaFoldDB" id="A0A4Y8SIG1"/>
<dbReference type="Proteomes" id="UP000297540">
    <property type="component" value="Unassembled WGS sequence"/>
</dbReference>
<accession>A0A4Y8SIG1</accession>
<keyword evidence="2" id="KW-1185">Reference proteome</keyword>
<dbReference type="OrthoDB" id="799775at2"/>
<dbReference type="RefSeq" id="WP_133228155.1">
    <property type="nucleotide sequence ID" value="NZ_SOZE01000005.1"/>
</dbReference>
<sequence>MTTVIIKSDSDKKTLLLIQLAERLGLPAEAQPFRELTVEDMIHGMGRKATDEELIAYLEKGKDA</sequence>
<gene>
    <name evidence="1" type="ORF">E2R66_07615</name>
</gene>
<proteinExistence type="predicted"/>
<protein>
    <submittedName>
        <fullName evidence="1">Uncharacterized protein</fullName>
    </submittedName>
</protein>